<accession>A0AAV4BDH1</accession>
<evidence type="ECO:0000313" key="1">
    <source>
        <dbReference type="EMBL" id="GFO21401.1"/>
    </source>
</evidence>
<keyword evidence="2" id="KW-1185">Reference proteome</keyword>
<reference evidence="1 2" key="1">
    <citation type="journal article" date="2021" name="Elife">
        <title>Chloroplast acquisition without the gene transfer in kleptoplastic sea slugs, Plakobranchus ocellatus.</title>
        <authorList>
            <person name="Maeda T."/>
            <person name="Takahashi S."/>
            <person name="Yoshida T."/>
            <person name="Shimamura S."/>
            <person name="Takaki Y."/>
            <person name="Nagai Y."/>
            <person name="Toyoda A."/>
            <person name="Suzuki Y."/>
            <person name="Arimoto A."/>
            <person name="Ishii H."/>
            <person name="Satoh N."/>
            <person name="Nishiyama T."/>
            <person name="Hasebe M."/>
            <person name="Maruyama T."/>
            <person name="Minagawa J."/>
            <person name="Obokata J."/>
            <person name="Shigenobu S."/>
        </authorList>
    </citation>
    <scope>NUCLEOTIDE SEQUENCE [LARGE SCALE GENOMIC DNA]</scope>
</reference>
<evidence type="ECO:0000313" key="2">
    <source>
        <dbReference type="Proteomes" id="UP000735302"/>
    </source>
</evidence>
<dbReference type="EMBL" id="BLXT01005252">
    <property type="protein sequence ID" value="GFO21401.1"/>
    <property type="molecule type" value="Genomic_DNA"/>
</dbReference>
<proteinExistence type="predicted"/>
<organism evidence="1 2">
    <name type="scientific">Plakobranchus ocellatus</name>
    <dbReference type="NCBI Taxonomy" id="259542"/>
    <lineage>
        <taxon>Eukaryota</taxon>
        <taxon>Metazoa</taxon>
        <taxon>Spiralia</taxon>
        <taxon>Lophotrochozoa</taxon>
        <taxon>Mollusca</taxon>
        <taxon>Gastropoda</taxon>
        <taxon>Heterobranchia</taxon>
        <taxon>Euthyneura</taxon>
        <taxon>Panpulmonata</taxon>
        <taxon>Sacoglossa</taxon>
        <taxon>Placobranchoidea</taxon>
        <taxon>Plakobranchidae</taxon>
        <taxon>Plakobranchus</taxon>
    </lineage>
</organism>
<dbReference type="Proteomes" id="UP000735302">
    <property type="component" value="Unassembled WGS sequence"/>
</dbReference>
<comment type="caution">
    <text evidence="1">The sequence shown here is derived from an EMBL/GenBank/DDBJ whole genome shotgun (WGS) entry which is preliminary data.</text>
</comment>
<sequence>MQNFSQRVSRFRRGLVFVGLIWFFFLRIAARPQHGDLKLLGQSAGGGARTRNRRVPANSERVRCLLRCRWRNYQRKKHCPLQRRIIDPTIQPFYLKHP</sequence>
<protein>
    <recommendedName>
        <fullName evidence="3">Secreted protein</fullName>
    </recommendedName>
</protein>
<name>A0AAV4BDH1_9GAST</name>
<dbReference type="AlphaFoldDB" id="A0AAV4BDH1"/>
<gene>
    <name evidence="1" type="ORF">PoB_004790600</name>
</gene>
<evidence type="ECO:0008006" key="3">
    <source>
        <dbReference type="Google" id="ProtNLM"/>
    </source>
</evidence>